<comment type="caution">
    <text evidence="2">The sequence shown here is derived from an EMBL/GenBank/DDBJ whole genome shotgun (WGS) entry which is preliminary data.</text>
</comment>
<dbReference type="Proteomes" id="UP000298416">
    <property type="component" value="Unassembled WGS sequence"/>
</dbReference>
<evidence type="ECO:0000256" key="1">
    <source>
        <dbReference type="SAM" id="MobiDB-lite"/>
    </source>
</evidence>
<dbReference type="PANTHER" id="PTHR33098">
    <property type="entry name" value="COTTON FIBER (DUF761)"/>
    <property type="match status" value="1"/>
</dbReference>
<sequence length="110" mass="12577">MATLLSKLRRAVEKIKFLLNLSVNRWKVATMISKRGLSFNDRPGLMACVEDSGSDESPGSSRGLQRTTSYLPEDDIDKRADAFIANFYKQLQFERQISLQLRYCRENSSP</sequence>
<protein>
    <recommendedName>
        <fullName evidence="4">DUF761 domain-containing protein</fullName>
    </recommendedName>
</protein>
<evidence type="ECO:0000313" key="2">
    <source>
        <dbReference type="EMBL" id="KAG6410540.1"/>
    </source>
</evidence>
<dbReference type="PANTHER" id="PTHR33098:SF112">
    <property type="entry name" value="COTTON FIBER PROTEIN"/>
    <property type="match status" value="1"/>
</dbReference>
<reference evidence="2" key="2">
    <citation type="submission" date="2020-08" db="EMBL/GenBank/DDBJ databases">
        <title>Plant Genome Project.</title>
        <authorList>
            <person name="Zhang R.-G."/>
        </authorList>
    </citation>
    <scope>NUCLEOTIDE SEQUENCE</scope>
    <source>
        <strain evidence="2">Huo1</strain>
        <tissue evidence="2">Leaf</tissue>
    </source>
</reference>
<gene>
    <name evidence="2" type="ORF">SASPL_128601</name>
</gene>
<dbReference type="EMBL" id="PNBA02000010">
    <property type="protein sequence ID" value="KAG6410540.1"/>
    <property type="molecule type" value="Genomic_DNA"/>
</dbReference>
<name>A0A8X8XE38_SALSN</name>
<proteinExistence type="predicted"/>
<dbReference type="AlphaFoldDB" id="A0A8X8XE38"/>
<evidence type="ECO:0000313" key="3">
    <source>
        <dbReference type="Proteomes" id="UP000298416"/>
    </source>
</evidence>
<keyword evidence="3" id="KW-1185">Reference proteome</keyword>
<accession>A0A8X8XE38</accession>
<dbReference type="Pfam" id="PF05553">
    <property type="entry name" value="DUF761"/>
    <property type="match status" value="1"/>
</dbReference>
<reference evidence="2" key="1">
    <citation type="submission" date="2018-01" db="EMBL/GenBank/DDBJ databases">
        <authorList>
            <person name="Mao J.F."/>
        </authorList>
    </citation>
    <scope>NUCLEOTIDE SEQUENCE</scope>
    <source>
        <strain evidence="2">Huo1</strain>
        <tissue evidence="2">Leaf</tissue>
    </source>
</reference>
<feature type="region of interest" description="Disordered" evidence="1">
    <location>
        <begin position="48"/>
        <end position="72"/>
    </location>
</feature>
<organism evidence="2">
    <name type="scientific">Salvia splendens</name>
    <name type="common">Scarlet sage</name>
    <dbReference type="NCBI Taxonomy" id="180675"/>
    <lineage>
        <taxon>Eukaryota</taxon>
        <taxon>Viridiplantae</taxon>
        <taxon>Streptophyta</taxon>
        <taxon>Embryophyta</taxon>
        <taxon>Tracheophyta</taxon>
        <taxon>Spermatophyta</taxon>
        <taxon>Magnoliopsida</taxon>
        <taxon>eudicotyledons</taxon>
        <taxon>Gunneridae</taxon>
        <taxon>Pentapetalae</taxon>
        <taxon>asterids</taxon>
        <taxon>lamiids</taxon>
        <taxon>Lamiales</taxon>
        <taxon>Lamiaceae</taxon>
        <taxon>Nepetoideae</taxon>
        <taxon>Mentheae</taxon>
        <taxon>Salviinae</taxon>
        <taxon>Salvia</taxon>
        <taxon>Salvia subgen. Calosphace</taxon>
        <taxon>core Calosphace</taxon>
    </lineage>
</organism>
<dbReference type="InterPro" id="IPR008480">
    <property type="entry name" value="DUF761_pln"/>
</dbReference>
<evidence type="ECO:0008006" key="4">
    <source>
        <dbReference type="Google" id="ProtNLM"/>
    </source>
</evidence>
<dbReference type="OrthoDB" id="1682876at2759"/>